<organism evidence="7 8">
    <name type="scientific">Comamonas testosteroni TK102</name>
    <dbReference type="NCBI Taxonomy" id="1392005"/>
    <lineage>
        <taxon>Bacteria</taxon>
        <taxon>Pseudomonadati</taxon>
        <taxon>Pseudomonadota</taxon>
        <taxon>Betaproteobacteria</taxon>
        <taxon>Burkholderiales</taxon>
        <taxon>Comamonadaceae</taxon>
        <taxon>Comamonas</taxon>
    </lineage>
</organism>
<dbReference type="Pfam" id="PF01614">
    <property type="entry name" value="IclR_C"/>
    <property type="match status" value="1"/>
</dbReference>
<dbReference type="InterPro" id="IPR029016">
    <property type="entry name" value="GAF-like_dom_sf"/>
</dbReference>
<dbReference type="GO" id="GO:0045892">
    <property type="term" value="P:negative regulation of DNA-templated transcription"/>
    <property type="evidence" value="ECO:0007669"/>
    <property type="project" value="TreeGrafter"/>
</dbReference>
<dbReference type="Gene3D" id="3.30.450.40">
    <property type="match status" value="1"/>
</dbReference>
<dbReference type="PANTHER" id="PTHR30136:SF8">
    <property type="entry name" value="TRANSCRIPTIONAL REGULATORY PROTEIN"/>
    <property type="match status" value="1"/>
</dbReference>
<dbReference type="SUPFAM" id="SSF55781">
    <property type="entry name" value="GAF domain-like"/>
    <property type="match status" value="1"/>
</dbReference>
<proteinExistence type="predicted"/>
<keyword evidence="1" id="KW-0805">Transcription regulation</keyword>
<protein>
    <submittedName>
        <fullName evidence="7">IclR family transcriptional regulator</fullName>
    </submittedName>
</protein>
<dbReference type="InterPro" id="IPR050707">
    <property type="entry name" value="HTH_MetabolicPath_Reg"/>
</dbReference>
<evidence type="ECO:0000259" key="6">
    <source>
        <dbReference type="PROSITE" id="PS51078"/>
    </source>
</evidence>
<dbReference type="PROSITE" id="PS51077">
    <property type="entry name" value="HTH_ICLR"/>
    <property type="match status" value="1"/>
</dbReference>
<gene>
    <name evidence="7" type="ORF">O987_26710</name>
</gene>
<name>A0A076PUM2_COMTE</name>
<evidence type="ECO:0000256" key="3">
    <source>
        <dbReference type="ARBA" id="ARBA00023163"/>
    </source>
</evidence>
<dbReference type="Proteomes" id="UP000028782">
    <property type="component" value="Chromosome"/>
</dbReference>
<dbReference type="HOGENOM" id="CLU_062618_2_0_4"/>
<accession>A0A076PUM2</accession>
<dbReference type="RefSeq" id="WP_080731614.1">
    <property type="nucleotide sequence ID" value="NZ_CP006704.1"/>
</dbReference>
<dbReference type="InterPro" id="IPR036388">
    <property type="entry name" value="WH-like_DNA-bd_sf"/>
</dbReference>
<feature type="domain" description="HTH iclR-type" evidence="5">
    <location>
        <begin position="44"/>
        <end position="106"/>
    </location>
</feature>
<dbReference type="GO" id="GO:0003700">
    <property type="term" value="F:DNA-binding transcription factor activity"/>
    <property type="evidence" value="ECO:0007669"/>
    <property type="project" value="TreeGrafter"/>
</dbReference>
<evidence type="ECO:0000313" key="7">
    <source>
        <dbReference type="EMBL" id="AIJ49408.1"/>
    </source>
</evidence>
<dbReference type="GO" id="GO:0003677">
    <property type="term" value="F:DNA binding"/>
    <property type="evidence" value="ECO:0007669"/>
    <property type="project" value="UniProtKB-KW"/>
</dbReference>
<dbReference type="InterPro" id="IPR036390">
    <property type="entry name" value="WH_DNA-bd_sf"/>
</dbReference>
<sequence>MKKDKRTADAVLPTTAAQAPRATKLRQPGAAAEAADGRERRQRVQAAETCLAVLKALAGLGGRASLTAIGAAVDESPAKVHRYLASLMAEGLVEQDRGGTQYALGREAIHIGLAAMRQNDPVRMAEPALQQLRESLQVTSFVAVMGNMGPTIVRFEEPSLPITVNVRVGSVMSMLWSATGRAFFAFMEPQPEVEVLLARELDAASPEHRRLLHASKPLEQLRSEIRAAGCAAIRDLNLPGISAVAAPLFDYNGHVVAVLCALGASGGFDPDPQGRIAQAVCEQARAISASLGYRA</sequence>
<dbReference type="Gene3D" id="1.10.10.10">
    <property type="entry name" value="Winged helix-like DNA-binding domain superfamily/Winged helix DNA-binding domain"/>
    <property type="match status" value="1"/>
</dbReference>
<feature type="domain" description="IclR-ED" evidence="6">
    <location>
        <begin position="107"/>
        <end position="293"/>
    </location>
</feature>
<dbReference type="InterPro" id="IPR014757">
    <property type="entry name" value="Tscrpt_reg_IclR_C"/>
</dbReference>
<dbReference type="InterPro" id="IPR005471">
    <property type="entry name" value="Tscrpt_reg_IclR_N"/>
</dbReference>
<evidence type="ECO:0000256" key="4">
    <source>
        <dbReference type="SAM" id="MobiDB-lite"/>
    </source>
</evidence>
<keyword evidence="2" id="KW-0238">DNA-binding</keyword>
<dbReference type="KEGG" id="ctes:O987_26710"/>
<evidence type="ECO:0000259" key="5">
    <source>
        <dbReference type="PROSITE" id="PS51077"/>
    </source>
</evidence>
<keyword evidence="3" id="KW-0804">Transcription</keyword>
<dbReference type="Pfam" id="PF09339">
    <property type="entry name" value="HTH_IclR"/>
    <property type="match status" value="1"/>
</dbReference>
<dbReference type="EMBL" id="CP006704">
    <property type="protein sequence ID" value="AIJ49408.1"/>
    <property type="molecule type" value="Genomic_DNA"/>
</dbReference>
<dbReference type="SUPFAM" id="SSF46785">
    <property type="entry name" value="Winged helix' DNA-binding domain"/>
    <property type="match status" value="1"/>
</dbReference>
<evidence type="ECO:0000256" key="1">
    <source>
        <dbReference type="ARBA" id="ARBA00023015"/>
    </source>
</evidence>
<dbReference type="AlphaFoldDB" id="A0A076PUM2"/>
<reference evidence="7 8" key="1">
    <citation type="journal article" date="2014" name="Genome Announc.">
        <title>Complete Genome Sequence of Polychlorinated Biphenyl Degrader Comamonas testosteroni TK102 (NBRC 109938).</title>
        <authorList>
            <person name="Fukuda K."/>
            <person name="Hosoyama A."/>
            <person name="Tsuchikane K."/>
            <person name="Ohji S."/>
            <person name="Yamazoe A."/>
            <person name="Fujita N."/>
            <person name="Shintani M."/>
            <person name="Kimbara K."/>
        </authorList>
    </citation>
    <scope>NUCLEOTIDE SEQUENCE [LARGE SCALE GENOMIC DNA]</scope>
    <source>
        <strain evidence="7">TK102</strain>
    </source>
</reference>
<feature type="region of interest" description="Disordered" evidence="4">
    <location>
        <begin position="1"/>
        <end position="40"/>
    </location>
</feature>
<evidence type="ECO:0000256" key="2">
    <source>
        <dbReference type="ARBA" id="ARBA00023125"/>
    </source>
</evidence>
<dbReference type="SMART" id="SM00346">
    <property type="entry name" value="HTH_ICLR"/>
    <property type="match status" value="1"/>
</dbReference>
<dbReference type="PANTHER" id="PTHR30136">
    <property type="entry name" value="HELIX-TURN-HELIX TRANSCRIPTIONAL REGULATOR, ICLR FAMILY"/>
    <property type="match status" value="1"/>
</dbReference>
<evidence type="ECO:0000313" key="8">
    <source>
        <dbReference type="Proteomes" id="UP000028782"/>
    </source>
</evidence>
<dbReference type="PROSITE" id="PS51078">
    <property type="entry name" value="ICLR_ED"/>
    <property type="match status" value="1"/>
</dbReference>